<organism evidence="1">
    <name type="scientific">marine metagenome</name>
    <dbReference type="NCBI Taxonomy" id="408172"/>
    <lineage>
        <taxon>unclassified sequences</taxon>
        <taxon>metagenomes</taxon>
        <taxon>ecological metagenomes</taxon>
    </lineage>
</organism>
<name>A0A383DV34_9ZZZZ</name>
<accession>A0A383DV34</accession>
<dbReference type="EMBL" id="UINC01220278">
    <property type="protein sequence ID" value="SVE48123.1"/>
    <property type="molecule type" value="Genomic_DNA"/>
</dbReference>
<proteinExistence type="predicted"/>
<sequence length="73" mass="8335">MAMITPAKTLQRPGLITLHWMCPASSAISSNDYIVFRHLFISLVSIRLSIPDDFRKAFKSNHSKSIRHESNSY</sequence>
<evidence type="ECO:0000313" key="1">
    <source>
        <dbReference type="EMBL" id="SVE48123.1"/>
    </source>
</evidence>
<reference evidence="1" key="1">
    <citation type="submission" date="2018-05" db="EMBL/GenBank/DDBJ databases">
        <authorList>
            <person name="Lanie J.A."/>
            <person name="Ng W.-L."/>
            <person name="Kazmierczak K.M."/>
            <person name="Andrzejewski T.M."/>
            <person name="Davidsen T.M."/>
            <person name="Wayne K.J."/>
            <person name="Tettelin H."/>
            <person name="Glass J.I."/>
            <person name="Rusch D."/>
            <person name="Podicherti R."/>
            <person name="Tsui H.-C.T."/>
            <person name="Winkler M.E."/>
        </authorList>
    </citation>
    <scope>NUCLEOTIDE SEQUENCE</scope>
</reference>
<dbReference type="AlphaFoldDB" id="A0A383DV34"/>
<protein>
    <submittedName>
        <fullName evidence="1">Uncharacterized protein</fullName>
    </submittedName>
</protein>
<gene>
    <name evidence="1" type="ORF">METZ01_LOCUS500977</name>
</gene>